<dbReference type="InterPro" id="IPR038731">
    <property type="entry name" value="RgtA/B/C-like"/>
</dbReference>
<dbReference type="PANTHER" id="PTHR33908">
    <property type="entry name" value="MANNOSYLTRANSFERASE YKCB-RELATED"/>
    <property type="match status" value="1"/>
</dbReference>
<keyword evidence="3" id="KW-0328">Glycosyltransferase</keyword>
<feature type="transmembrane region" description="Helical" evidence="8">
    <location>
        <begin position="198"/>
        <end position="223"/>
    </location>
</feature>
<dbReference type="Pfam" id="PF13231">
    <property type="entry name" value="PMT_2"/>
    <property type="match status" value="1"/>
</dbReference>
<dbReference type="KEGG" id="ftj:FTUN_4271"/>
<evidence type="ECO:0000256" key="2">
    <source>
        <dbReference type="ARBA" id="ARBA00022475"/>
    </source>
</evidence>
<dbReference type="GO" id="GO:0005886">
    <property type="term" value="C:plasma membrane"/>
    <property type="evidence" value="ECO:0007669"/>
    <property type="project" value="UniProtKB-SubCell"/>
</dbReference>
<dbReference type="Proteomes" id="UP000503447">
    <property type="component" value="Chromosome"/>
</dbReference>
<dbReference type="PANTHER" id="PTHR33908:SF11">
    <property type="entry name" value="MEMBRANE PROTEIN"/>
    <property type="match status" value="1"/>
</dbReference>
<evidence type="ECO:0000313" key="12">
    <source>
        <dbReference type="Proteomes" id="UP000503447"/>
    </source>
</evidence>
<evidence type="ECO:0000256" key="4">
    <source>
        <dbReference type="ARBA" id="ARBA00022679"/>
    </source>
</evidence>
<keyword evidence="4" id="KW-0808">Transferase</keyword>
<dbReference type="RefSeq" id="WP_171472239.1">
    <property type="nucleotide sequence ID" value="NZ_CP053452.2"/>
</dbReference>
<proteinExistence type="predicted"/>
<comment type="subcellular location">
    <subcellularLocation>
        <location evidence="1">Cell membrane</location>
        <topology evidence="1">Multi-pass membrane protein</topology>
    </subcellularLocation>
</comment>
<feature type="transmembrane region" description="Helical" evidence="8">
    <location>
        <begin position="76"/>
        <end position="97"/>
    </location>
</feature>
<evidence type="ECO:0000256" key="6">
    <source>
        <dbReference type="ARBA" id="ARBA00022989"/>
    </source>
</evidence>
<keyword evidence="2" id="KW-1003">Cell membrane</keyword>
<keyword evidence="12" id="KW-1185">Reference proteome</keyword>
<dbReference type="GO" id="GO:0016763">
    <property type="term" value="F:pentosyltransferase activity"/>
    <property type="evidence" value="ECO:0007669"/>
    <property type="project" value="TreeGrafter"/>
</dbReference>
<organism evidence="11 12">
    <name type="scientific">Frigoriglobus tundricola</name>
    <dbReference type="NCBI Taxonomy" id="2774151"/>
    <lineage>
        <taxon>Bacteria</taxon>
        <taxon>Pseudomonadati</taxon>
        <taxon>Planctomycetota</taxon>
        <taxon>Planctomycetia</taxon>
        <taxon>Gemmatales</taxon>
        <taxon>Gemmataceae</taxon>
        <taxon>Frigoriglobus</taxon>
    </lineage>
</organism>
<keyword evidence="9" id="KW-0732">Signal</keyword>
<keyword evidence="7 8" id="KW-0472">Membrane</keyword>
<feature type="transmembrane region" description="Helical" evidence="8">
    <location>
        <begin position="279"/>
        <end position="299"/>
    </location>
</feature>
<evidence type="ECO:0000256" key="5">
    <source>
        <dbReference type="ARBA" id="ARBA00022692"/>
    </source>
</evidence>
<evidence type="ECO:0000259" key="10">
    <source>
        <dbReference type="Pfam" id="PF13231"/>
    </source>
</evidence>
<gene>
    <name evidence="11" type="ORF">FTUN_4271</name>
</gene>
<feature type="transmembrane region" description="Helical" evidence="8">
    <location>
        <begin position="253"/>
        <end position="272"/>
    </location>
</feature>
<feature type="signal peptide" evidence="9">
    <location>
        <begin position="1"/>
        <end position="29"/>
    </location>
</feature>
<feature type="domain" description="Glycosyltransferase RgtA/B/C/D-like" evidence="10">
    <location>
        <begin position="62"/>
        <end position="212"/>
    </location>
</feature>
<reference evidence="12" key="1">
    <citation type="submission" date="2020-05" db="EMBL/GenBank/DDBJ databases">
        <title>Frigoriglobus tundricola gen. nov., sp. nov., a psychrotolerant cellulolytic planctomycete of the family Gemmataceae with two divergent copies of 16S rRNA gene.</title>
        <authorList>
            <person name="Kulichevskaya I.S."/>
            <person name="Ivanova A.A."/>
            <person name="Naumoff D.G."/>
            <person name="Beletsky A.V."/>
            <person name="Rijpstra W.I.C."/>
            <person name="Sinninghe Damste J.S."/>
            <person name="Mardanov A.V."/>
            <person name="Ravin N.V."/>
            <person name="Dedysh S.N."/>
        </authorList>
    </citation>
    <scope>NUCLEOTIDE SEQUENCE [LARGE SCALE GENOMIC DNA]</scope>
    <source>
        <strain evidence="12">PL17</strain>
    </source>
</reference>
<protein>
    <recommendedName>
        <fullName evidence="10">Glycosyltransferase RgtA/B/C/D-like domain-containing protein</fullName>
    </recommendedName>
</protein>
<evidence type="ECO:0000256" key="9">
    <source>
        <dbReference type="SAM" id="SignalP"/>
    </source>
</evidence>
<name>A0A6M5YUZ7_9BACT</name>
<evidence type="ECO:0000256" key="3">
    <source>
        <dbReference type="ARBA" id="ARBA00022676"/>
    </source>
</evidence>
<keyword evidence="6 8" id="KW-1133">Transmembrane helix</keyword>
<evidence type="ECO:0000256" key="7">
    <source>
        <dbReference type="ARBA" id="ARBA00023136"/>
    </source>
</evidence>
<dbReference type="AlphaFoldDB" id="A0A6M5YUZ7"/>
<sequence>MSPGPRRAVRGAALAVVAAVAGLTATALARPAFTMYDEGVYYFQAVLFARGEVPYRDFFCPQPPGVLLVGALSERIGAGLTGVRAVSWLCGLVLLAQTYRLTGRLTNEGGPSVAAVLVAVTVVFAYQSIQGATNMPAAALETAACLLVVGGGRNGFVAAGLVLAAATVFRLPAVVATPGLVLLGLFAHGRSGFWPRAAWLLGALGIACAAIHLTLAAAVPGYFDNVFGFQTARVRTDWADRGGQVWELLSEPVALLGLPAALGLAVFGGGVVRGVAVHALVTTAAVTVAGNALSVMYYLPVLPLLAACAARALVRAARPRPWALAAVIGAVAVVRGPWVATVVLAQVGPDDEHAACVAILRTVPGAVVLTSDGRIAVLAGKRVVPGYYATDPNALHLVAPERFHAWFAAALPRADTVVVTPQLMMWMSPANAAAVRTGGKPVLFDTEGTRAAFVTTYGPVP</sequence>
<dbReference type="InterPro" id="IPR050297">
    <property type="entry name" value="LipidA_mod_glycosyltrf_83"/>
</dbReference>
<accession>A0A6M5YUZ7</accession>
<evidence type="ECO:0000256" key="8">
    <source>
        <dbReference type="SAM" id="Phobius"/>
    </source>
</evidence>
<evidence type="ECO:0000313" key="11">
    <source>
        <dbReference type="EMBL" id="QJW96712.1"/>
    </source>
</evidence>
<evidence type="ECO:0000256" key="1">
    <source>
        <dbReference type="ARBA" id="ARBA00004651"/>
    </source>
</evidence>
<dbReference type="GO" id="GO:0009103">
    <property type="term" value="P:lipopolysaccharide biosynthetic process"/>
    <property type="evidence" value="ECO:0007669"/>
    <property type="project" value="UniProtKB-ARBA"/>
</dbReference>
<dbReference type="EMBL" id="CP053452">
    <property type="protein sequence ID" value="QJW96712.1"/>
    <property type="molecule type" value="Genomic_DNA"/>
</dbReference>
<keyword evidence="5 8" id="KW-0812">Transmembrane</keyword>
<feature type="chain" id="PRO_5026695975" description="Glycosyltransferase RgtA/B/C/D-like domain-containing protein" evidence="9">
    <location>
        <begin position="30"/>
        <end position="461"/>
    </location>
</feature>
<feature type="transmembrane region" description="Helical" evidence="8">
    <location>
        <begin position="156"/>
        <end position="186"/>
    </location>
</feature>
<feature type="transmembrane region" description="Helical" evidence="8">
    <location>
        <begin position="109"/>
        <end position="129"/>
    </location>
</feature>